<organism evidence="2">
    <name type="scientific">Lentimicrobium saccharophilum</name>
    <dbReference type="NCBI Taxonomy" id="1678841"/>
    <lineage>
        <taxon>Bacteria</taxon>
        <taxon>Pseudomonadati</taxon>
        <taxon>Bacteroidota</taxon>
        <taxon>Bacteroidia</taxon>
        <taxon>Bacteroidales</taxon>
        <taxon>Lentimicrobiaceae</taxon>
        <taxon>Lentimicrobium</taxon>
    </lineage>
</organism>
<dbReference type="Pfam" id="PF14126">
    <property type="entry name" value="DUF4293"/>
    <property type="match status" value="1"/>
</dbReference>
<name>A0A0S7C382_9BACT</name>
<dbReference type="PATRIC" id="fig|1678841.3.peg.3142"/>
<dbReference type="EMBL" id="DF968183">
    <property type="protein sequence ID" value="GAP44622.1"/>
    <property type="molecule type" value="Genomic_DNA"/>
</dbReference>
<feature type="transmembrane region" description="Helical" evidence="1">
    <location>
        <begin position="7"/>
        <end position="29"/>
    </location>
</feature>
<dbReference type="InterPro" id="IPR025635">
    <property type="entry name" value="DUF4293"/>
</dbReference>
<protein>
    <recommendedName>
        <fullName evidence="4">DUF4293 family protein</fullName>
    </recommendedName>
</protein>
<evidence type="ECO:0000313" key="2">
    <source>
        <dbReference type="EMBL" id="GAP44622.1"/>
    </source>
</evidence>
<keyword evidence="3" id="KW-1185">Reference proteome</keyword>
<accession>A0A0S7C382</accession>
<feature type="transmembrane region" description="Helical" evidence="1">
    <location>
        <begin position="124"/>
        <end position="143"/>
    </location>
</feature>
<dbReference type="RefSeq" id="WP_062044225.1">
    <property type="nucleotide sequence ID" value="NZ_DF968183.1"/>
</dbReference>
<dbReference type="STRING" id="1678841.TBC1_12432"/>
<evidence type="ECO:0000256" key="1">
    <source>
        <dbReference type="SAM" id="Phobius"/>
    </source>
</evidence>
<gene>
    <name evidence="2" type="ORF">TBC1_12432</name>
</gene>
<reference evidence="2" key="1">
    <citation type="journal article" date="2015" name="Genome Announc.">
        <title>Draft Genome Sequence of Bacteroidales Strain TBC1, a Novel Isolate from a Methanogenic Wastewater Treatment System.</title>
        <authorList>
            <person name="Tourlousse D.M."/>
            <person name="Matsuura N."/>
            <person name="Sun L."/>
            <person name="Toyonaga M."/>
            <person name="Kuroda K."/>
            <person name="Ohashi A."/>
            <person name="Cruz R."/>
            <person name="Yamaguchi T."/>
            <person name="Sekiguchi Y."/>
        </authorList>
    </citation>
    <scope>NUCLEOTIDE SEQUENCE [LARGE SCALE GENOMIC DNA]</scope>
    <source>
        <strain evidence="2">TBC1</strain>
    </source>
</reference>
<keyword evidence="1" id="KW-1133">Transmembrane helix</keyword>
<proteinExistence type="predicted"/>
<sequence>MIQRIQTLYLALGAIALSVAYFLPLLSFIDNNQIYLEIYMKGIIDSSSPQLGVSGNILIGLQIVVIAVIVMSVLCIFLYKNRKSQLKLVRFLVGLLLVAIALVFFQLGSAITKATGIEADFNHPAVYLMLVSLVMYVLAFRGIRKDEALVRAADRLR</sequence>
<feature type="transmembrane region" description="Helical" evidence="1">
    <location>
        <begin position="91"/>
        <end position="112"/>
    </location>
</feature>
<evidence type="ECO:0008006" key="4">
    <source>
        <dbReference type="Google" id="ProtNLM"/>
    </source>
</evidence>
<feature type="transmembrane region" description="Helical" evidence="1">
    <location>
        <begin position="57"/>
        <end position="79"/>
    </location>
</feature>
<dbReference type="AlphaFoldDB" id="A0A0S7C382"/>
<dbReference type="Proteomes" id="UP000053091">
    <property type="component" value="Unassembled WGS sequence"/>
</dbReference>
<evidence type="ECO:0000313" key="3">
    <source>
        <dbReference type="Proteomes" id="UP000053091"/>
    </source>
</evidence>
<keyword evidence="1" id="KW-0812">Transmembrane</keyword>
<keyword evidence="1" id="KW-0472">Membrane</keyword>
<dbReference type="OrthoDB" id="594989at2"/>